<sequence length="910" mass="103206">MKNFLTGIILIILTSLTYGAVAAPQEIIRTLVNVGYLDNLSPLLFREGTSPPSGLAVDYLNQFSEKNNFQFEYVHYKNKNDLCDDLESGKISIAIGFTQITQCKIAINSPVFWQTRLYKLQNSQRQRDIKTVYSLSQQISAESLKKIYPHAQIIEDQPEAEVLKVLLADPYSIYVAGIFNTNRIVQENAIDIQYAPLTYNYDTKFIFALTPSIDKKLFNTLSSFMLEKSSKYPNDDEMYWLNYAQLGNYQKIQLTPEQKEWVAEKKTIIVAVPKYSYPIGYQDDEGNFSGLSAQLLEIVSASTGLKFKPVFVESLGEMIEYVSLGKADMGAHRSVTSNYTPNTIFSPPFYISRFVAVVRANDSDIQSSKNINGKRIVLVKGQKVIQEIAAEFPKSEIITIEGSELDLLSAIVNNKADVAIMPKIVSSYWIKYFYEKQLKEYQLTNPPAVIAFTINRKYTILNDIIKNVMLTLPYNNLEMIDYHWSKSITPPSTIAPRIPAIIYLTLSVLAVIAVISVIFYINNRLRKRRKNDLELYNSNLKEIIDANPAPLYKVKVNGDIILANKAFYAFLSINDPNSIKSLQNIKSLAPNSLSKIMELHETAYSTNKEINSGQMYEISNIDFYIRQWISPTQSSDKQPVMLIGGWFDAIHSKKTDITFTTAKENADDRNYSMLHIAIIDDNSISKLLLKAQLLEYNVNVSDTNELLEVKQLSNKGALDAVITNLTMKNITGYDVLKTLAESTKYPPPCYIYTDRVEKEIEEKSLALGAVGLIAKPLSIEQLQEILDNIKSSRQTYKLLTLLEKNAYGNQNTLLAIVNVLSDSVSENIQQLQNTHPEDKEARLEIVHNIKRMLSLLQFEELMNQCDSYAAILQHEPENIALISHAFEQNLIPFLSIIKQCQILINKEQSK</sequence>
<dbReference type="EMBL" id="CQAW01000017">
    <property type="protein sequence ID" value="CNI10140.1"/>
    <property type="molecule type" value="Genomic_DNA"/>
</dbReference>
<evidence type="ECO:0000313" key="6">
    <source>
        <dbReference type="EMBL" id="CNI10140.1"/>
    </source>
</evidence>
<keyword evidence="6" id="KW-0808">Transferase</keyword>
<dbReference type="SUPFAM" id="SSF52172">
    <property type="entry name" value="CheY-like"/>
    <property type="match status" value="1"/>
</dbReference>
<keyword evidence="2" id="KW-0732">Signal</keyword>
<dbReference type="CDD" id="cd00156">
    <property type="entry name" value="REC"/>
    <property type="match status" value="1"/>
</dbReference>
<dbReference type="SMART" id="SM00448">
    <property type="entry name" value="REC"/>
    <property type="match status" value="1"/>
</dbReference>
<dbReference type="AlphaFoldDB" id="A0A0T9QG90"/>
<dbReference type="Gene3D" id="3.40.50.2300">
    <property type="match status" value="1"/>
</dbReference>
<dbReference type="InterPro" id="IPR001638">
    <property type="entry name" value="Solute-binding_3/MltF_N"/>
</dbReference>
<dbReference type="Gene3D" id="3.40.190.10">
    <property type="entry name" value="Periplasmic binding protein-like II"/>
    <property type="match status" value="4"/>
</dbReference>
<dbReference type="GO" id="GO:0004673">
    <property type="term" value="F:protein histidine kinase activity"/>
    <property type="evidence" value="ECO:0007669"/>
    <property type="project" value="UniProtKB-EC"/>
</dbReference>
<evidence type="ECO:0000256" key="2">
    <source>
        <dbReference type="ARBA" id="ARBA00022729"/>
    </source>
</evidence>
<evidence type="ECO:0000259" key="5">
    <source>
        <dbReference type="PROSITE" id="PS50110"/>
    </source>
</evidence>
<dbReference type="InterPro" id="IPR001789">
    <property type="entry name" value="Sig_transdc_resp-reg_receiver"/>
</dbReference>
<accession>A0A0T9QG90</accession>
<dbReference type="SUPFAM" id="SSF47226">
    <property type="entry name" value="Histidine-containing phosphotransfer domain, HPT domain"/>
    <property type="match status" value="1"/>
</dbReference>
<feature type="transmembrane region" description="Helical" evidence="4">
    <location>
        <begin position="500"/>
        <end position="521"/>
    </location>
</feature>
<name>A0A0T9QG90_9GAMM</name>
<dbReference type="PROSITE" id="PS50110">
    <property type="entry name" value="RESPONSE_REGULATORY"/>
    <property type="match status" value="1"/>
</dbReference>
<feature type="domain" description="Response regulatory" evidence="5">
    <location>
        <begin position="675"/>
        <end position="790"/>
    </location>
</feature>
<keyword evidence="4" id="KW-1133">Transmembrane helix</keyword>
<dbReference type="Proteomes" id="UP000041882">
    <property type="component" value="Unassembled WGS sequence"/>
</dbReference>
<proteinExistence type="inferred from homology"/>
<evidence type="ECO:0000256" key="3">
    <source>
        <dbReference type="PROSITE-ProRule" id="PRU00169"/>
    </source>
</evidence>
<evidence type="ECO:0000256" key="4">
    <source>
        <dbReference type="SAM" id="Phobius"/>
    </source>
</evidence>
<dbReference type="SMART" id="SM00062">
    <property type="entry name" value="PBPb"/>
    <property type="match status" value="1"/>
</dbReference>
<comment type="caution">
    <text evidence="3">Lacks conserved residue(s) required for the propagation of feature annotation.</text>
</comment>
<evidence type="ECO:0000313" key="7">
    <source>
        <dbReference type="Proteomes" id="UP000041882"/>
    </source>
</evidence>
<keyword evidence="4" id="KW-0812">Transmembrane</keyword>
<evidence type="ECO:0000256" key="1">
    <source>
        <dbReference type="ARBA" id="ARBA00010333"/>
    </source>
</evidence>
<keyword evidence="4" id="KW-0472">Membrane</keyword>
<dbReference type="Pfam" id="PF00497">
    <property type="entry name" value="SBP_bac_3"/>
    <property type="match status" value="1"/>
</dbReference>
<reference evidence="7" key="1">
    <citation type="submission" date="2015-03" db="EMBL/GenBank/DDBJ databases">
        <authorList>
            <consortium name="Pathogen Informatics"/>
            <person name="Murphy D."/>
        </authorList>
    </citation>
    <scope>NUCLEOTIDE SEQUENCE [LARGE SCALE GENOMIC DNA]</scope>
    <source>
        <strain evidence="7">IP6945</strain>
    </source>
</reference>
<dbReference type="EC" id="2.7.13.3" evidence="6"/>
<dbReference type="EC" id="2.7.3.-" evidence="6"/>
<dbReference type="PANTHER" id="PTHR35936">
    <property type="entry name" value="MEMBRANE-BOUND LYTIC MUREIN TRANSGLYCOSYLASE F"/>
    <property type="match status" value="1"/>
</dbReference>
<dbReference type="GO" id="GO:0000160">
    <property type="term" value="P:phosphorelay signal transduction system"/>
    <property type="evidence" value="ECO:0007669"/>
    <property type="project" value="InterPro"/>
</dbReference>
<organism evidence="6 7">
    <name type="scientific">Yersinia thracica</name>
    <dbReference type="NCBI Taxonomy" id="2890319"/>
    <lineage>
        <taxon>Bacteria</taxon>
        <taxon>Pseudomonadati</taxon>
        <taxon>Pseudomonadota</taxon>
        <taxon>Gammaproteobacteria</taxon>
        <taxon>Enterobacterales</taxon>
        <taxon>Yersiniaceae</taxon>
        <taxon>Yersinia</taxon>
    </lineage>
</organism>
<protein>
    <submittedName>
        <fullName evidence="6">Putative virulence sensor protein</fullName>
        <ecNumber evidence="6">2.7.13.3</ecNumber>
        <ecNumber evidence="6">2.7.3.-</ecNumber>
    </submittedName>
</protein>
<dbReference type="Pfam" id="PF00072">
    <property type="entry name" value="Response_reg"/>
    <property type="match status" value="1"/>
</dbReference>
<dbReference type="PANTHER" id="PTHR35936:SF19">
    <property type="entry name" value="AMINO-ACID-BINDING PROTEIN YXEM-RELATED"/>
    <property type="match status" value="1"/>
</dbReference>
<dbReference type="RefSeq" id="WP_050115718.1">
    <property type="nucleotide sequence ID" value="NZ_CABHXQ010000083.1"/>
</dbReference>
<dbReference type="InterPro" id="IPR011006">
    <property type="entry name" value="CheY-like_superfamily"/>
</dbReference>
<dbReference type="InterPro" id="IPR036641">
    <property type="entry name" value="HPT_dom_sf"/>
</dbReference>
<keyword evidence="7" id="KW-1185">Reference proteome</keyword>
<comment type="similarity">
    <text evidence="1">Belongs to the bacterial solute-binding protein 3 family.</text>
</comment>
<dbReference type="SUPFAM" id="SSF53850">
    <property type="entry name" value="Periplasmic binding protein-like II"/>
    <property type="match status" value="2"/>
</dbReference>
<gene>
    <name evidence="6" type="primary">bvgS_2</name>
    <name evidence="6" type="ORF">ERS008472_03221</name>
</gene>